<keyword evidence="2" id="KW-0223">Dioxygenase</keyword>
<feature type="domain" description="Extradiol ring-cleavage dioxygenase LigAB LigA subunit" evidence="1">
    <location>
        <begin position="27"/>
        <end position="112"/>
    </location>
</feature>
<keyword evidence="3" id="KW-1185">Reference proteome</keyword>
<dbReference type="InterPro" id="IPR011986">
    <property type="entry name" value="Xdiol_dOase_LigA"/>
</dbReference>
<dbReference type="Proteomes" id="UP000503003">
    <property type="component" value="Chromosome 2"/>
</dbReference>
<evidence type="ECO:0000313" key="2">
    <source>
        <dbReference type="EMBL" id="QIH44271.1"/>
    </source>
</evidence>
<dbReference type="InterPro" id="IPR036622">
    <property type="entry name" value="LigA_sf"/>
</dbReference>
<dbReference type="GO" id="GO:0051213">
    <property type="term" value="F:dioxygenase activity"/>
    <property type="evidence" value="ECO:0007669"/>
    <property type="project" value="UniProtKB-KW"/>
</dbReference>
<evidence type="ECO:0000313" key="3">
    <source>
        <dbReference type="Proteomes" id="UP000503003"/>
    </source>
</evidence>
<reference evidence="2 3" key="1">
    <citation type="submission" date="2020-02" db="EMBL/GenBank/DDBJ databases">
        <title>A complete genome of a marine bacterium Vibrio sp. ZWAL4003 isolated from the mangrove sediment with the ability to degrade polysaccharides.</title>
        <authorList>
            <person name="Wu J."/>
            <person name="Qu W."/>
            <person name="Zeng R."/>
        </authorList>
    </citation>
    <scope>NUCLEOTIDE SEQUENCE [LARGE SCALE GENOMIC DNA]</scope>
    <source>
        <strain evidence="2 3">ZWAL4003</strain>
    </source>
</reference>
<gene>
    <name evidence="2" type="ORF">G5S32_20195</name>
</gene>
<dbReference type="Gene3D" id="1.10.700.10">
    <property type="entry name" value="Dioxygenase LigAB, LigA subunit"/>
    <property type="match status" value="1"/>
</dbReference>
<dbReference type="SUPFAM" id="SSF48076">
    <property type="entry name" value="LigA subunit of an aromatic-ring-opening dioxygenase LigAB"/>
    <property type="match status" value="1"/>
</dbReference>
<evidence type="ECO:0000259" key="1">
    <source>
        <dbReference type="Pfam" id="PF07746"/>
    </source>
</evidence>
<protein>
    <submittedName>
        <fullName evidence="2">Protocatechuate 4,5-dioxygenase subunit alpha</fullName>
    </submittedName>
</protein>
<proteinExistence type="predicted"/>
<name>A0A6G7CQ42_9VIBR</name>
<dbReference type="RefSeq" id="WP_165313931.1">
    <property type="nucleotide sequence ID" value="NZ_CP049332.1"/>
</dbReference>
<organism evidence="2 3">
    <name type="scientific">Vibrio ziniensis</name>
    <dbReference type="NCBI Taxonomy" id="2711221"/>
    <lineage>
        <taxon>Bacteria</taxon>
        <taxon>Pseudomonadati</taxon>
        <taxon>Pseudomonadota</taxon>
        <taxon>Gammaproteobacteria</taxon>
        <taxon>Vibrionales</taxon>
        <taxon>Vibrionaceae</taxon>
        <taxon>Vibrio</taxon>
    </lineage>
</organism>
<accession>A0A6G7CQ42</accession>
<dbReference type="AlphaFoldDB" id="A0A6G7CQ42"/>
<dbReference type="NCBIfam" id="NF009918">
    <property type="entry name" value="PRK13378.1"/>
    <property type="match status" value="1"/>
</dbReference>
<dbReference type="EMBL" id="CP049332">
    <property type="protein sequence ID" value="QIH44271.1"/>
    <property type="molecule type" value="Genomic_DNA"/>
</dbReference>
<dbReference type="Pfam" id="PF07746">
    <property type="entry name" value="LigA"/>
    <property type="match status" value="1"/>
</dbReference>
<dbReference type="KEGG" id="vzi:G5S32_20195"/>
<keyword evidence="2" id="KW-0560">Oxidoreductase</keyword>
<sequence length="117" mass="13148">MAYVKNEVPVFGTTFFDGAMARKGYGLNKMCYTFNEASAREEFFKDEMAYCDRFGLTEAQKKAVHDRDVLKLIEEGGNIYYLAKFAGLLGMNMQDIGALQTGMSLEAFKQKLVDAGR</sequence>